<dbReference type="Proteomes" id="UP000684084">
    <property type="component" value="Unassembled WGS sequence"/>
</dbReference>
<comment type="caution">
    <text evidence="2">The sequence shown here is derived from an EMBL/GenBank/DDBJ whole genome shotgun (WGS) entry which is preliminary data.</text>
</comment>
<feature type="transmembrane region" description="Helical" evidence="1">
    <location>
        <begin position="39"/>
        <end position="58"/>
    </location>
</feature>
<gene>
    <name evidence="2" type="ORF">CHRIB12_LOCUS17346</name>
</gene>
<keyword evidence="1" id="KW-1133">Transmembrane helix</keyword>
<sequence length="90" mass="10907">MSLLTQISRTTFLPSRVSFTMSQPLLLFNSFNFIRGMKIVMTYNYITFFLIYVIIRISQFPVASCRELKYIWIIINNYIYYLRIYTLYSK</sequence>
<reference evidence="2" key="1">
    <citation type="submission" date="2020-05" db="EMBL/GenBank/DDBJ databases">
        <authorList>
            <person name="Rincon C."/>
            <person name="Sanders R I."/>
            <person name="Robbins C."/>
            <person name="Chaturvedi A."/>
        </authorList>
    </citation>
    <scope>NUCLEOTIDE SEQUENCE</scope>
    <source>
        <strain evidence="2">CHB12</strain>
    </source>
</reference>
<dbReference type="EMBL" id="CAGKOT010000043">
    <property type="protein sequence ID" value="CAB5380991.1"/>
    <property type="molecule type" value="Genomic_DNA"/>
</dbReference>
<keyword evidence="1" id="KW-0472">Membrane</keyword>
<evidence type="ECO:0000313" key="2">
    <source>
        <dbReference type="EMBL" id="CAB5380991.1"/>
    </source>
</evidence>
<evidence type="ECO:0000256" key="1">
    <source>
        <dbReference type="SAM" id="Phobius"/>
    </source>
</evidence>
<organism evidence="2 3">
    <name type="scientific">Rhizophagus irregularis</name>
    <dbReference type="NCBI Taxonomy" id="588596"/>
    <lineage>
        <taxon>Eukaryota</taxon>
        <taxon>Fungi</taxon>
        <taxon>Fungi incertae sedis</taxon>
        <taxon>Mucoromycota</taxon>
        <taxon>Glomeromycotina</taxon>
        <taxon>Glomeromycetes</taxon>
        <taxon>Glomerales</taxon>
        <taxon>Glomeraceae</taxon>
        <taxon>Rhizophagus</taxon>
    </lineage>
</organism>
<evidence type="ECO:0000313" key="3">
    <source>
        <dbReference type="Proteomes" id="UP000684084"/>
    </source>
</evidence>
<keyword evidence="1" id="KW-0812">Transmembrane</keyword>
<proteinExistence type="predicted"/>
<name>A0A915ZLG2_9GLOM</name>
<dbReference type="AlphaFoldDB" id="A0A915ZLG2"/>
<protein>
    <submittedName>
        <fullName evidence="2">Uncharacterized protein</fullName>
    </submittedName>
</protein>
<feature type="transmembrane region" description="Helical" evidence="1">
    <location>
        <begin position="70"/>
        <end position="88"/>
    </location>
</feature>
<accession>A0A915ZLG2</accession>
<dbReference type="OrthoDB" id="10265903at2759"/>